<dbReference type="GO" id="GO:0006897">
    <property type="term" value="P:endocytosis"/>
    <property type="evidence" value="ECO:0007669"/>
    <property type="project" value="TreeGrafter"/>
</dbReference>
<dbReference type="WBParaSite" id="jg19279">
    <property type="protein sequence ID" value="jg19279"/>
    <property type="gene ID" value="jg19279"/>
</dbReference>
<feature type="domain" description="SSD" evidence="7">
    <location>
        <begin position="1"/>
        <end position="98"/>
    </location>
</feature>
<sequence>MSIMPFLILGIGVDDAFLLLHCWRKWSRIEPILELRMASVVQEIGPSISITSITNMLAFTVGVFSPSSQLSSFCLSTTIAVMLDYIFEFTVFLPCAVWTGKFNSFMPVKNTANSKKKNGWNTYAKFITSRKARSHVSLCW</sequence>
<dbReference type="PROSITE" id="PS50156">
    <property type="entry name" value="SSD"/>
    <property type="match status" value="1"/>
</dbReference>
<comment type="subcellular location">
    <subcellularLocation>
        <location evidence="1">Membrane</location>
        <topology evidence="1">Multi-pass membrane protein</topology>
    </subcellularLocation>
</comment>
<dbReference type="AlphaFoldDB" id="A0A915DF73"/>
<keyword evidence="3" id="KW-0812">Transmembrane</keyword>
<evidence type="ECO:0000256" key="4">
    <source>
        <dbReference type="ARBA" id="ARBA00022989"/>
    </source>
</evidence>
<protein>
    <submittedName>
        <fullName evidence="9">SSD domain-containing protein</fullName>
    </submittedName>
</protein>
<dbReference type="InterPro" id="IPR000731">
    <property type="entry name" value="SSD"/>
</dbReference>
<dbReference type="Pfam" id="PF02460">
    <property type="entry name" value="Patched"/>
    <property type="match status" value="1"/>
</dbReference>
<dbReference type="Gene3D" id="1.20.1640.10">
    <property type="entry name" value="Multidrug efflux transporter AcrB transmembrane domain"/>
    <property type="match status" value="1"/>
</dbReference>
<keyword evidence="4" id="KW-1133">Transmembrane helix</keyword>
<dbReference type="GO" id="GO:0005886">
    <property type="term" value="C:plasma membrane"/>
    <property type="evidence" value="ECO:0007669"/>
    <property type="project" value="TreeGrafter"/>
</dbReference>
<comment type="similarity">
    <text evidence="2">Belongs to the patched family.</text>
</comment>
<dbReference type="InterPro" id="IPR003392">
    <property type="entry name" value="PTHD_SSD"/>
</dbReference>
<evidence type="ECO:0000256" key="6">
    <source>
        <dbReference type="ARBA" id="ARBA00023180"/>
    </source>
</evidence>
<evidence type="ECO:0000256" key="3">
    <source>
        <dbReference type="ARBA" id="ARBA00022692"/>
    </source>
</evidence>
<keyword evidence="8" id="KW-1185">Reference proteome</keyword>
<dbReference type="Proteomes" id="UP000887574">
    <property type="component" value="Unplaced"/>
</dbReference>
<dbReference type="PANTHER" id="PTHR10796">
    <property type="entry name" value="PATCHED-RELATED"/>
    <property type="match status" value="1"/>
</dbReference>
<reference evidence="9" key="1">
    <citation type="submission" date="2022-11" db="UniProtKB">
        <authorList>
            <consortium name="WormBaseParasite"/>
        </authorList>
    </citation>
    <scope>IDENTIFICATION</scope>
</reference>
<evidence type="ECO:0000259" key="7">
    <source>
        <dbReference type="PROSITE" id="PS50156"/>
    </source>
</evidence>
<evidence type="ECO:0000256" key="2">
    <source>
        <dbReference type="ARBA" id="ARBA00005585"/>
    </source>
</evidence>
<accession>A0A915DF73</accession>
<evidence type="ECO:0000256" key="1">
    <source>
        <dbReference type="ARBA" id="ARBA00004141"/>
    </source>
</evidence>
<dbReference type="SUPFAM" id="SSF82866">
    <property type="entry name" value="Multidrug efflux transporter AcrB transmembrane domain"/>
    <property type="match status" value="1"/>
</dbReference>
<keyword evidence="5" id="KW-0472">Membrane</keyword>
<evidence type="ECO:0000256" key="5">
    <source>
        <dbReference type="ARBA" id="ARBA00023136"/>
    </source>
</evidence>
<keyword evidence="6" id="KW-0325">Glycoprotein</keyword>
<evidence type="ECO:0000313" key="9">
    <source>
        <dbReference type="WBParaSite" id="jg19279"/>
    </source>
</evidence>
<evidence type="ECO:0000313" key="8">
    <source>
        <dbReference type="Proteomes" id="UP000887574"/>
    </source>
</evidence>
<dbReference type="GO" id="GO:0018996">
    <property type="term" value="P:molting cycle, collagen and cuticulin-based cuticle"/>
    <property type="evidence" value="ECO:0007669"/>
    <property type="project" value="TreeGrafter"/>
</dbReference>
<dbReference type="InterPro" id="IPR051697">
    <property type="entry name" value="Patched_domain-protein"/>
</dbReference>
<organism evidence="8 9">
    <name type="scientific">Ditylenchus dipsaci</name>
    <dbReference type="NCBI Taxonomy" id="166011"/>
    <lineage>
        <taxon>Eukaryota</taxon>
        <taxon>Metazoa</taxon>
        <taxon>Ecdysozoa</taxon>
        <taxon>Nematoda</taxon>
        <taxon>Chromadorea</taxon>
        <taxon>Rhabditida</taxon>
        <taxon>Tylenchina</taxon>
        <taxon>Tylenchomorpha</taxon>
        <taxon>Sphaerularioidea</taxon>
        <taxon>Anguinidae</taxon>
        <taxon>Anguininae</taxon>
        <taxon>Ditylenchus</taxon>
    </lineage>
</organism>
<dbReference type="GO" id="GO:0030659">
    <property type="term" value="C:cytoplasmic vesicle membrane"/>
    <property type="evidence" value="ECO:0007669"/>
    <property type="project" value="TreeGrafter"/>
</dbReference>
<dbReference type="PANTHER" id="PTHR10796:SF94">
    <property type="entry name" value="SSD DOMAIN-CONTAINING PROTEIN"/>
    <property type="match status" value="1"/>
</dbReference>
<name>A0A915DF73_9BILA</name>
<proteinExistence type="inferred from homology"/>